<feature type="compositionally biased region" description="Basic residues" evidence="18">
    <location>
        <begin position="25"/>
        <end position="40"/>
    </location>
</feature>
<comment type="similarity">
    <text evidence="4">Belongs to the wntless family.</text>
</comment>
<dbReference type="STRING" id="6689.A0A423SMK4"/>
<evidence type="ECO:0000256" key="14">
    <source>
        <dbReference type="ARBA" id="ARBA00025339"/>
    </source>
</evidence>
<feature type="transmembrane region" description="Helical" evidence="19">
    <location>
        <begin position="228"/>
        <end position="252"/>
    </location>
</feature>
<keyword evidence="12" id="KW-0628">Postsynaptic cell membrane</keyword>
<dbReference type="OrthoDB" id="6368990at2759"/>
<evidence type="ECO:0000256" key="1">
    <source>
        <dbReference type="ARBA" id="ARBA00004337"/>
    </source>
</evidence>
<feature type="domain" description="Wntless GOLD" evidence="21">
    <location>
        <begin position="2"/>
        <end position="188"/>
    </location>
</feature>
<dbReference type="GO" id="GO:0000139">
    <property type="term" value="C:Golgi membrane"/>
    <property type="evidence" value="ECO:0007669"/>
    <property type="project" value="UniProtKB-SubCell"/>
</dbReference>
<dbReference type="GO" id="GO:0017147">
    <property type="term" value="F:Wnt-protein binding"/>
    <property type="evidence" value="ECO:0007669"/>
    <property type="project" value="InterPro"/>
</dbReference>
<evidence type="ECO:0000256" key="10">
    <source>
        <dbReference type="ARBA" id="ARBA00023034"/>
    </source>
</evidence>
<evidence type="ECO:0000313" key="22">
    <source>
        <dbReference type="EMBL" id="ROT65446.1"/>
    </source>
</evidence>
<keyword evidence="13" id="KW-0966">Cell projection</keyword>
<feature type="domain" description="Wntless-like transmembrane" evidence="20">
    <location>
        <begin position="190"/>
        <end position="303"/>
    </location>
</feature>
<keyword evidence="7" id="KW-0879">Wnt signaling pathway</keyword>
<comment type="subunit">
    <text evidence="15">Interacts with wg; in the Golgi. Interacts with Vps35, a component of the retromer complex; wls stability is regulated by Vps35.</text>
</comment>
<evidence type="ECO:0000256" key="3">
    <source>
        <dbReference type="ARBA" id="ARBA00004653"/>
    </source>
</evidence>
<dbReference type="AlphaFoldDB" id="A0A423SMK4"/>
<dbReference type="GO" id="GO:0010008">
    <property type="term" value="C:endosome membrane"/>
    <property type="evidence" value="ECO:0007669"/>
    <property type="project" value="UniProtKB-SubCell"/>
</dbReference>
<reference evidence="22 23" key="1">
    <citation type="submission" date="2018-04" db="EMBL/GenBank/DDBJ databases">
        <authorList>
            <person name="Zhang X."/>
            <person name="Yuan J."/>
            <person name="Li F."/>
            <person name="Xiang J."/>
        </authorList>
    </citation>
    <scope>NUCLEOTIDE SEQUENCE [LARGE SCALE GENOMIC DNA]</scope>
    <source>
        <tissue evidence="22">Muscle</tissue>
    </source>
</reference>
<keyword evidence="6" id="KW-0217">Developmental protein</keyword>
<sequence>MCQDQQQNRATGSSGTWFWPDPHNSKCRTVRSSQTRKTKGHTNGYASQSHIVFAFETPPGKEGYSRWQSSLIALLRLRLTNDSQPDSGAVINHEARLGYITSSEKAKEIDYIASNEQERRLLCHSTHQFQQETYDCSPVVIAVLYSLHHDHYIINIRLFHSSGKNGQGRLHFDGLGGIEDMYMTFITQTAEYTKVRMSLQTMFFPVVAAMLLRFSTLVRQYWGPMNFLQWALAVLAGILTILNCPLECLNLIADFEWLIMIDDFRYCLFRIAFLNFFHTLTDLHHKNNEQRAKAILEIMAKTSMNGRIFGINEREIILLVLAWLCVFVTAFEFVIRRLHDAMWIWEDCFGLLEIEHTSAFLLGVYCFWNVITCLLLIVFAPSPPRAPQPDLGSVMRLTPSPGHQGANPENGGGQRGELVPRRSMRRYPLLRQNAVDDAVTEDPDEV</sequence>
<evidence type="ECO:0000256" key="16">
    <source>
        <dbReference type="ARBA" id="ARBA00034104"/>
    </source>
</evidence>
<dbReference type="PANTHER" id="PTHR13449">
    <property type="entry name" value="INTEGRAL MEMBRANE PROTEIN GPR177"/>
    <property type="match status" value="1"/>
</dbReference>
<evidence type="ECO:0000259" key="20">
    <source>
        <dbReference type="Pfam" id="PF06664"/>
    </source>
</evidence>
<evidence type="ECO:0000256" key="19">
    <source>
        <dbReference type="SAM" id="Phobius"/>
    </source>
</evidence>
<comment type="subcellular location">
    <subcellularLocation>
        <location evidence="2">Endoplasmic reticulum membrane</location>
        <topology evidence="2">Multi-pass membrane protein</topology>
    </subcellularLocation>
    <subcellularLocation>
        <location evidence="1">Endosome membrane</location>
        <topology evidence="1">Multi-pass membrane protein</topology>
    </subcellularLocation>
    <subcellularLocation>
        <location evidence="3">Golgi apparatus membrane</location>
        <topology evidence="3">Multi-pass membrane protein</topology>
    </subcellularLocation>
    <subcellularLocation>
        <location evidence="16">Postsynaptic cell membrane</location>
        <topology evidence="16">Multi-pass membrane protein</topology>
    </subcellularLocation>
    <subcellularLocation>
        <location evidence="17">Presynaptic cell membrane</location>
        <topology evidence="17">Multi-pass membrane protein</topology>
    </subcellularLocation>
</comment>
<evidence type="ECO:0000256" key="8">
    <source>
        <dbReference type="ARBA" id="ARBA00022692"/>
    </source>
</evidence>
<organism evidence="22 23">
    <name type="scientific">Penaeus vannamei</name>
    <name type="common">Whiteleg shrimp</name>
    <name type="synonym">Litopenaeus vannamei</name>
    <dbReference type="NCBI Taxonomy" id="6689"/>
    <lineage>
        <taxon>Eukaryota</taxon>
        <taxon>Metazoa</taxon>
        <taxon>Ecdysozoa</taxon>
        <taxon>Arthropoda</taxon>
        <taxon>Crustacea</taxon>
        <taxon>Multicrustacea</taxon>
        <taxon>Malacostraca</taxon>
        <taxon>Eumalacostraca</taxon>
        <taxon>Eucarida</taxon>
        <taxon>Decapoda</taxon>
        <taxon>Dendrobranchiata</taxon>
        <taxon>Penaeoidea</taxon>
        <taxon>Penaeidae</taxon>
        <taxon>Penaeus</taxon>
    </lineage>
</organism>
<dbReference type="GO" id="GO:0061355">
    <property type="term" value="P:Wnt protein secretion"/>
    <property type="evidence" value="ECO:0007669"/>
    <property type="project" value="TreeGrafter"/>
</dbReference>
<evidence type="ECO:0000313" key="23">
    <source>
        <dbReference type="Proteomes" id="UP000283509"/>
    </source>
</evidence>
<comment type="caution">
    <text evidence="22">The sequence shown here is derived from an EMBL/GenBank/DDBJ whole genome shotgun (WGS) entry which is preliminary data.</text>
</comment>
<proteinExistence type="inferred from homology"/>
<dbReference type="GO" id="GO:0016055">
    <property type="term" value="P:Wnt signaling pathway"/>
    <property type="evidence" value="ECO:0007669"/>
    <property type="project" value="UniProtKB-KW"/>
</dbReference>
<dbReference type="PANTHER" id="PTHR13449:SF2">
    <property type="entry name" value="PROTEIN WNTLESS HOMOLOG"/>
    <property type="match status" value="1"/>
</dbReference>
<evidence type="ECO:0000256" key="13">
    <source>
        <dbReference type="ARBA" id="ARBA00023273"/>
    </source>
</evidence>
<reference evidence="22 23" key="2">
    <citation type="submission" date="2019-01" db="EMBL/GenBank/DDBJ databases">
        <title>The decoding of complex shrimp genome reveals the adaptation for benthos swimmer, frequently molting mechanism and breeding impact on genome.</title>
        <authorList>
            <person name="Sun Y."/>
            <person name="Gao Y."/>
            <person name="Yu Y."/>
        </authorList>
    </citation>
    <scope>NUCLEOTIDE SEQUENCE [LARGE SCALE GENOMIC DNA]</scope>
    <source>
        <tissue evidence="22">Muscle</tissue>
    </source>
</reference>
<dbReference type="GO" id="GO:0006886">
    <property type="term" value="P:intracellular protein transport"/>
    <property type="evidence" value="ECO:0007669"/>
    <property type="project" value="TreeGrafter"/>
</dbReference>
<dbReference type="InterPro" id="IPR053936">
    <property type="entry name" value="WLS_GOLD"/>
</dbReference>
<evidence type="ECO:0000256" key="18">
    <source>
        <dbReference type="SAM" id="MobiDB-lite"/>
    </source>
</evidence>
<evidence type="ECO:0000259" key="21">
    <source>
        <dbReference type="Pfam" id="PF21883"/>
    </source>
</evidence>
<feature type="transmembrane region" description="Helical" evidence="19">
    <location>
        <begin position="202"/>
        <end position="222"/>
    </location>
</feature>
<dbReference type="GO" id="GO:0005789">
    <property type="term" value="C:endoplasmic reticulum membrane"/>
    <property type="evidence" value="ECO:0007669"/>
    <property type="project" value="UniProtKB-SubCell"/>
</dbReference>
<keyword evidence="8 19" id="KW-0812">Transmembrane</keyword>
<dbReference type="GO" id="GO:0045211">
    <property type="term" value="C:postsynaptic membrane"/>
    <property type="evidence" value="ECO:0007669"/>
    <property type="project" value="UniProtKB-SubCell"/>
</dbReference>
<evidence type="ECO:0000256" key="11">
    <source>
        <dbReference type="ARBA" id="ARBA00023136"/>
    </source>
</evidence>
<feature type="region of interest" description="Disordered" evidence="18">
    <location>
        <begin position="1"/>
        <end position="43"/>
    </location>
</feature>
<keyword evidence="11 19" id="KW-0472">Membrane</keyword>
<evidence type="ECO:0000256" key="9">
    <source>
        <dbReference type="ARBA" id="ARBA00022989"/>
    </source>
</evidence>
<dbReference type="Proteomes" id="UP000283509">
    <property type="component" value="Unassembled WGS sequence"/>
</dbReference>
<evidence type="ECO:0000256" key="15">
    <source>
        <dbReference type="ARBA" id="ARBA00025880"/>
    </source>
</evidence>
<keyword evidence="9 19" id="KW-1133">Transmembrane helix</keyword>
<accession>A0A423SMK4</accession>
<evidence type="ECO:0000256" key="12">
    <source>
        <dbReference type="ARBA" id="ARBA00023257"/>
    </source>
</evidence>
<evidence type="ECO:0000256" key="17">
    <source>
        <dbReference type="ARBA" id="ARBA00034107"/>
    </source>
</evidence>
<dbReference type="InterPro" id="IPR009551">
    <property type="entry name" value="Wntless"/>
</dbReference>
<evidence type="ECO:0000256" key="4">
    <source>
        <dbReference type="ARBA" id="ARBA00008148"/>
    </source>
</evidence>
<evidence type="ECO:0000256" key="7">
    <source>
        <dbReference type="ARBA" id="ARBA00022687"/>
    </source>
</evidence>
<gene>
    <name evidence="22" type="ORF">C7M84_016587</name>
</gene>
<feature type="transmembrane region" description="Helical" evidence="19">
    <location>
        <begin position="316"/>
        <end position="335"/>
    </location>
</feature>
<dbReference type="InterPro" id="IPR047843">
    <property type="entry name" value="WLS-like_TM"/>
</dbReference>
<feature type="region of interest" description="Disordered" evidence="18">
    <location>
        <begin position="390"/>
        <end position="446"/>
    </location>
</feature>
<evidence type="ECO:0000256" key="6">
    <source>
        <dbReference type="ARBA" id="ARBA00022473"/>
    </source>
</evidence>
<feature type="transmembrane region" description="Helical" evidence="19">
    <location>
        <begin position="359"/>
        <end position="380"/>
    </location>
</feature>
<keyword evidence="12" id="KW-0770">Synapse</keyword>
<evidence type="ECO:0000256" key="5">
    <source>
        <dbReference type="ARBA" id="ARBA00015887"/>
    </source>
</evidence>
<dbReference type="GO" id="GO:0042734">
    <property type="term" value="C:presynaptic membrane"/>
    <property type="evidence" value="ECO:0007669"/>
    <property type="project" value="UniProtKB-SubCell"/>
</dbReference>
<keyword evidence="10" id="KW-0333">Golgi apparatus</keyword>
<feature type="compositionally biased region" description="Polar residues" evidence="18">
    <location>
        <begin position="1"/>
        <end position="16"/>
    </location>
</feature>
<name>A0A423SMK4_PENVA</name>
<keyword evidence="23" id="KW-1185">Reference proteome</keyword>
<protein>
    <recommendedName>
        <fullName evidence="5">Protein wntless</fullName>
    </recommendedName>
</protein>
<dbReference type="Pfam" id="PF06664">
    <property type="entry name" value="WLS-like_TM"/>
    <property type="match status" value="1"/>
</dbReference>
<evidence type="ECO:0000256" key="2">
    <source>
        <dbReference type="ARBA" id="ARBA00004477"/>
    </source>
</evidence>
<dbReference type="EMBL" id="QCYY01003084">
    <property type="protein sequence ID" value="ROT65446.1"/>
    <property type="molecule type" value="Genomic_DNA"/>
</dbReference>
<dbReference type="Pfam" id="PF21883">
    <property type="entry name" value="WLS_GOLD"/>
    <property type="match status" value="1"/>
</dbReference>
<comment type="function">
    <text evidence="14">A segment polarity gene required for wingless (wg)-dependent patterning processes, acting in both wg-sending cells and wg-target cells. In non-neuronal cells wls directs wg secretion. The wls traffic loop encompasses the Golgi, the cell surface, an endocytic compartment and a retrograde route leading back to the Golgi, and involves clathrin-mediated endocytosis and the retromer complex (a conserved protein complex consisting of Vps35 and Vps26). In neuronal cells (the larval motorneuron NMJ), the wg signal moves across the synapse via the release of wls-containing exosome-like vesicles. Postsynaptic wls is required for the trafficking of fz2 through the fz2-interacting protein Grip.</text>
</comment>